<dbReference type="RefSeq" id="WP_004899739.1">
    <property type="nucleotide sequence ID" value="NZ_BBTI01000002.1"/>
</dbReference>
<keyword evidence="6 7" id="KW-0472">Membrane</keyword>
<dbReference type="InterPro" id="IPR003370">
    <property type="entry name" value="Chromate_transpt"/>
</dbReference>
<evidence type="ECO:0000313" key="9">
    <source>
        <dbReference type="Proteomes" id="UP000018418"/>
    </source>
</evidence>
<protein>
    <recommendedName>
        <fullName evidence="10">Chromate transporter</fullName>
    </recommendedName>
</protein>
<evidence type="ECO:0000256" key="2">
    <source>
        <dbReference type="ARBA" id="ARBA00005262"/>
    </source>
</evidence>
<dbReference type="AlphaFoldDB" id="V2VUP6"/>
<feature type="transmembrane region" description="Helical" evidence="7">
    <location>
        <begin position="115"/>
        <end position="135"/>
    </location>
</feature>
<evidence type="ECO:0000256" key="3">
    <source>
        <dbReference type="ARBA" id="ARBA00022475"/>
    </source>
</evidence>
<sequence length="184" mass="19757">MSEQVLNIPTCKALFLGFLKLGLMGFGGVLPLAHRMIVEENRWLSTAQFTDLLGVCQILPGGNIINMSVAIGMEFHGVKGALCAILGLICAPTIIVLLIYQIYSQFQNLPAVQHAIQGLAAAAAGLLFSTGLKMLKPIAKSYLTASSIVLTFMLMVVVKIPLLFTLMILLGLNMWVLSLGAKRA</sequence>
<dbReference type="STRING" id="396323.VH98_08635"/>
<dbReference type="Proteomes" id="UP000018418">
    <property type="component" value="Unassembled WGS sequence"/>
</dbReference>
<keyword evidence="3" id="KW-1003">Cell membrane</keyword>
<gene>
    <name evidence="8" type="ORF">P255_01984</name>
</gene>
<accession>V2VUP6</accession>
<evidence type="ECO:0000256" key="4">
    <source>
        <dbReference type="ARBA" id="ARBA00022692"/>
    </source>
</evidence>
<keyword evidence="4 7" id="KW-0812">Transmembrane</keyword>
<dbReference type="InterPro" id="IPR052518">
    <property type="entry name" value="CHR_Transporter"/>
</dbReference>
<keyword evidence="5 7" id="KW-1133">Transmembrane helix</keyword>
<name>V2VUP6_9GAMM</name>
<evidence type="ECO:0008006" key="10">
    <source>
        <dbReference type="Google" id="ProtNLM"/>
    </source>
</evidence>
<evidence type="ECO:0000256" key="5">
    <source>
        <dbReference type="ARBA" id="ARBA00022989"/>
    </source>
</evidence>
<feature type="transmembrane region" description="Helical" evidence="7">
    <location>
        <begin position="147"/>
        <end position="172"/>
    </location>
</feature>
<dbReference type="PANTHER" id="PTHR43663">
    <property type="entry name" value="CHROMATE TRANSPORT PROTEIN-RELATED"/>
    <property type="match status" value="1"/>
</dbReference>
<evidence type="ECO:0000313" key="8">
    <source>
        <dbReference type="EMBL" id="ESK51469.1"/>
    </source>
</evidence>
<comment type="subcellular location">
    <subcellularLocation>
        <location evidence="1">Cell membrane</location>
        <topology evidence="1">Multi-pass membrane protein</topology>
    </subcellularLocation>
</comment>
<feature type="transmembrane region" description="Helical" evidence="7">
    <location>
        <begin position="13"/>
        <end position="33"/>
    </location>
</feature>
<comment type="caution">
    <text evidence="8">The sequence shown here is derived from an EMBL/GenBank/DDBJ whole genome shotgun (WGS) entry which is preliminary data.</text>
</comment>
<dbReference type="HOGENOM" id="CLU_018106_3_0_6"/>
<comment type="similarity">
    <text evidence="2">Belongs to the chromate ion transporter (CHR) (TC 2.A.51) family.</text>
</comment>
<evidence type="ECO:0000256" key="6">
    <source>
        <dbReference type="ARBA" id="ARBA00023136"/>
    </source>
</evidence>
<keyword evidence="9" id="KW-1185">Reference proteome</keyword>
<dbReference type="PANTHER" id="PTHR43663:SF1">
    <property type="entry name" value="CHROMATE TRANSPORTER"/>
    <property type="match status" value="1"/>
</dbReference>
<dbReference type="Pfam" id="PF02417">
    <property type="entry name" value="Chromate_transp"/>
    <property type="match status" value="1"/>
</dbReference>
<feature type="transmembrane region" description="Helical" evidence="7">
    <location>
        <begin position="81"/>
        <end position="103"/>
    </location>
</feature>
<dbReference type="PATRIC" id="fig|1341683.3.peg.1970"/>
<organism evidence="8 9">
    <name type="scientific">Acinetobacter brisouii CIP 110357</name>
    <dbReference type="NCBI Taxonomy" id="1341683"/>
    <lineage>
        <taxon>Bacteria</taxon>
        <taxon>Pseudomonadati</taxon>
        <taxon>Pseudomonadota</taxon>
        <taxon>Gammaproteobacteria</taxon>
        <taxon>Moraxellales</taxon>
        <taxon>Moraxellaceae</taxon>
        <taxon>Acinetobacter</taxon>
    </lineage>
</organism>
<dbReference type="EMBL" id="AYEU01000006">
    <property type="protein sequence ID" value="ESK51469.1"/>
    <property type="molecule type" value="Genomic_DNA"/>
</dbReference>
<dbReference type="GO" id="GO:0005886">
    <property type="term" value="C:plasma membrane"/>
    <property type="evidence" value="ECO:0007669"/>
    <property type="project" value="UniProtKB-SubCell"/>
</dbReference>
<evidence type="ECO:0000256" key="7">
    <source>
        <dbReference type="SAM" id="Phobius"/>
    </source>
</evidence>
<proteinExistence type="inferred from homology"/>
<reference evidence="8 9" key="1">
    <citation type="submission" date="2013-10" db="EMBL/GenBank/DDBJ databases">
        <title>The Genome Sequence of Acinetobacter brisouii CIP 110357.</title>
        <authorList>
            <consortium name="The Broad Institute Genomics Platform"/>
            <consortium name="The Broad Institute Genome Sequencing Center for Infectious Disease"/>
            <person name="Cerqueira G."/>
            <person name="Feldgarden M."/>
            <person name="Courvalin P."/>
            <person name="Grillot-Courvalin C."/>
            <person name="Clermont D."/>
            <person name="Rocha E."/>
            <person name="Yoon E.-J."/>
            <person name="Nemec A."/>
            <person name="Young S.K."/>
            <person name="Zeng Q."/>
            <person name="Gargeya S."/>
            <person name="Fitzgerald M."/>
            <person name="Abouelleil A."/>
            <person name="Alvarado L."/>
            <person name="Berlin A.M."/>
            <person name="Chapman S.B."/>
            <person name="Gainer-Dewar J."/>
            <person name="Goldberg J."/>
            <person name="Gnerre S."/>
            <person name="Griggs A."/>
            <person name="Gujja S."/>
            <person name="Hansen M."/>
            <person name="Howarth C."/>
            <person name="Imamovic A."/>
            <person name="Ireland A."/>
            <person name="Larimer J."/>
            <person name="McCowan C."/>
            <person name="Murphy C."/>
            <person name="Pearson M."/>
            <person name="Poon T.W."/>
            <person name="Priest M."/>
            <person name="Roberts A."/>
            <person name="Saif S."/>
            <person name="Shea T."/>
            <person name="Sykes S."/>
            <person name="Wortman J."/>
            <person name="Nusbaum C."/>
            <person name="Birren B."/>
        </authorList>
    </citation>
    <scope>NUCLEOTIDE SEQUENCE [LARGE SCALE GENOMIC DNA]</scope>
    <source>
        <strain evidence="8 9">CIP 110357</strain>
    </source>
</reference>
<dbReference type="GO" id="GO:0015109">
    <property type="term" value="F:chromate transmembrane transporter activity"/>
    <property type="evidence" value="ECO:0007669"/>
    <property type="project" value="InterPro"/>
</dbReference>
<evidence type="ECO:0000256" key="1">
    <source>
        <dbReference type="ARBA" id="ARBA00004651"/>
    </source>
</evidence>
<dbReference type="OrthoDB" id="8969999at2"/>